<dbReference type="GO" id="GO:0033194">
    <property type="term" value="P:response to hydroperoxide"/>
    <property type="evidence" value="ECO:0007669"/>
    <property type="project" value="TreeGrafter"/>
</dbReference>
<dbReference type="Pfam" id="PF03883">
    <property type="entry name" value="H2O2_YaaD"/>
    <property type="match status" value="1"/>
</dbReference>
<protein>
    <recommendedName>
        <fullName evidence="1">UPF0246 protein EV215_1071</fullName>
    </recommendedName>
</protein>
<reference evidence="2 3" key="1">
    <citation type="submission" date="2019-03" db="EMBL/GenBank/DDBJ databases">
        <title>Genomic Encyclopedia of Type Strains, Phase IV (KMG-IV): sequencing the most valuable type-strain genomes for metagenomic binning, comparative biology and taxonomic classification.</title>
        <authorList>
            <person name="Goeker M."/>
        </authorList>
    </citation>
    <scope>NUCLEOTIDE SEQUENCE [LARGE SCALE GENOMIC DNA]</scope>
    <source>
        <strain evidence="2 3">DSM 100055</strain>
    </source>
</reference>
<comment type="caution">
    <text evidence="2">The sequence shown here is derived from an EMBL/GenBank/DDBJ whole genome shotgun (WGS) entry which is preliminary data.</text>
</comment>
<dbReference type="PANTHER" id="PTHR30283">
    <property type="entry name" value="PEROXIDE STRESS RESPONSE PROTEIN YAAA"/>
    <property type="match status" value="1"/>
</dbReference>
<keyword evidence="3" id="KW-1185">Reference proteome</keyword>
<dbReference type="RefSeq" id="WP_134112961.1">
    <property type="nucleotide sequence ID" value="NZ_SOBG01000004.1"/>
</dbReference>
<sequence>MFIIFSPSKGMNFNNKTIYDEKNKYIFQKKYEEIYNKLKEYKKVDIANIMKIKNQILENVYNSLHKNTTNNYFPAILAYNGIAYKNLDIKSYDDTMIYYLNQHLLILSALYGINKPYDLISYYRLDMTMKIFENMSLYKFWKDDINKYIEINSTDDIIINLASKEFSKLINRKKYKVIDIEFKELSNGKLKSIATNSKKMRGTMLDFMIKNKIKNHVLLKEFNINGYSFSYENSKENVYIFIKN</sequence>
<evidence type="ECO:0000313" key="2">
    <source>
        <dbReference type="EMBL" id="TDT70526.1"/>
    </source>
</evidence>
<dbReference type="AlphaFoldDB" id="A0AA46DYN4"/>
<proteinExistence type="inferred from homology"/>
<dbReference type="EMBL" id="SOBG01000004">
    <property type="protein sequence ID" value="TDT70526.1"/>
    <property type="molecule type" value="Genomic_DNA"/>
</dbReference>
<comment type="similarity">
    <text evidence="1">Belongs to the UPF0246 family.</text>
</comment>
<dbReference type="InterPro" id="IPR005583">
    <property type="entry name" value="YaaA"/>
</dbReference>
<evidence type="ECO:0000256" key="1">
    <source>
        <dbReference type="HAMAP-Rule" id="MF_00652"/>
    </source>
</evidence>
<dbReference type="PANTHER" id="PTHR30283:SF4">
    <property type="entry name" value="PEROXIDE STRESS RESISTANCE PROTEIN YAAA"/>
    <property type="match status" value="1"/>
</dbReference>
<name>A0AA46DYN4_9FUSO</name>
<dbReference type="HAMAP" id="MF_00652">
    <property type="entry name" value="UPF0246"/>
    <property type="match status" value="1"/>
</dbReference>
<gene>
    <name evidence="2" type="ORF">EV215_1071</name>
</gene>
<dbReference type="Proteomes" id="UP000294678">
    <property type="component" value="Unassembled WGS sequence"/>
</dbReference>
<organism evidence="2 3">
    <name type="scientific">Hypnocyclicus thermotrophus</name>
    <dbReference type="NCBI Taxonomy" id="1627895"/>
    <lineage>
        <taxon>Bacteria</taxon>
        <taxon>Fusobacteriati</taxon>
        <taxon>Fusobacteriota</taxon>
        <taxon>Fusobacteriia</taxon>
        <taxon>Fusobacteriales</taxon>
        <taxon>Fusobacteriaceae</taxon>
        <taxon>Hypnocyclicus</taxon>
    </lineage>
</organism>
<accession>A0AA46DYN4</accession>
<dbReference type="GO" id="GO:0005829">
    <property type="term" value="C:cytosol"/>
    <property type="evidence" value="ECO:0007669"/>
    <property type="project" value="TreeGrafter"/>
</dbReference>
<evidence type="ECO:0000313" key="3">
    <source>
        <dbReference type="Proteomes" id="UP000294678"/>
    </source>
</evidence>